<gene>
    <name evidence="1" type="ORF">DPMN_169456</name>
</gene>
<organism evidence="1 2">
    <name type="scientific">Dreissena polymorpha</name>
    <name type="common">Zebra mussel</name>
    <name type="synonym">Mytilus polymorpha</name>
    <dbReference type="NCBI Taxonomy" id="45954"/>
    <lineage>
        <taxon>Eukaryota</taxon>
        <taxon>Metazoa</taxon>
        <taxon>Spiralia</taxon>
        <taxon>Lophotrochozoa</taxon>
        <taxon>Mollusca</taxon>
        <taxon>Bivalvia</taxon>
        <taxon>Autobranchia</taxon>
        <taxon>Heteroconchia</taxon>
        <taxon>Euheterodonta</taxon>
        <taxon>Imparidentia</taxon>
        <taxon>Neoheterodontei</taxon>
        <taxon>Myida</taxon>
        <taxon>Dreissenoidea</taxon>
        <taxon>Dreissenidae</taxon>
        <taxon>Dreissena</taxon>
    </lineage>
</organism>
<proteinExistence type="predicted"/>
<comment type="caution">
    <text evidence="1">The sequence shown here is derived from an EMBL/GenBank/DDBJ whole genome shotgun (WGS) entry which is preliminary data.</text>
</comment>
<keyword evidence="2" id="KW-1185">Reference proteome</keyword>
<dbReference type="EMBL" id="JAIWYP010000009">
    <property type="protein sequence ID" value="KAH3768244.1"/>
    <property type="molecule type" value="Genomic_DNA"/>
</dbReference>
<reference evidence="1" key="1">
    <citation type="journal article" date="2019" name="bioRxiv">
        <title>The Genome of the Zebra Mussel, Dreissena polymorpha: A Resource for Invasive Species Research.</title>
        <authorList>
            <person name="McCartney M.A."/>
            <person name="Auch B."/>
            <person name="Kono T."/>
            <person name="Mallez S."/>
            <person name="Zhang Y."/>
            <person name="Obille A."/>
            <person name="Becker A."/>
            <person name="Abrahante J.E."/>
            <person name="Garbe J."/>
            <person name="Badalamenti J.P."/>
            <person name="Herman A."/>
            <person name="Mangelson H."/>
            <person name="Liachko I."/>
            <person name="Sullivan S."/>
            <person name="Sone E.D."/>
            <person name="Koren S."/>
            <person name="Silverstein K.A.T."/>
            <person name="Beckman K.B."/>
            <person name="Gohl D.M."/>
        </authorList>
    </citation>
    <scope>NUCLEOTIDE SEQUENCE</scope>
    <source>
        <strain evidence="1">Duluth1</strain>
        <tissue evidence="1">Whole animal</tissue>
    </source>
</reference>
<accession>A0A9D4IC95</accession>
<dbReference type="AlphaFoldDB" id="A0A9D4IC95"/>
<sequence length="63" mass="7164">MKSILGVGPKLAKTIVQIRKHAGNLYPDSLGVIMRRPLDREDMLMLDFRPNPRLFAETLEEGD</sequence>
<dbReference type="Proteomes" id="UP000828390">
    <property type="component" value="Unassembled WGS sequence"/>
</dbReference>
<reference evidence="1" key="2">
    <citation type="submission" date="2020-11" db="EMBL/GenBank/DDBJ databases">
        <authorList>
            <person name="McCartney M.A."/>
            <person name="Auch B."/>
            <person name="Kono T."/>
            <person name="Mallez S."/>
            <person name="Becker A."/>
            <person name="Gohl D.M."/>
            <person name="Silverstein K.A.T."/>
            <person name="Koren S."/>
            <person name="Bechman K.B."/>
            <person name="Herman A."/>
            <person name="Abrahante J.E."/>
            <person name="Garbe J."/>
        </authorList>
    </citation>
    <scope>NUCLEOTIDE SEQUENCE</scope>
    <source>
        <strain evidence="1">Duluth1</strain>
        <tissue evidence="1">Whole animal</tissue>
    </source>
</reference>
<evidence type="ECO:0000313" key="1">
    <source>
        <dbReference type="EMBL" id="KAH3768244.1"/>
    </source>
</evidence>
<name>A0A9D4IC95_DREPO</name>
<protein>
    <submittedName>
        <fullName evidence="1">Uncharacterized protein</fullName>
    </submittedName>
</protein>
<evidence type="ECO:0000313" key="2">
    <source>
        <dbReference type="Proteomes" id="UP000828390"/>
    </source>
</evidence>